<dbReference type="AlphaFoldDB" id="A0A317SU01"/>
<accession>A0A317SU01</accession>
<feature type="region of interest" description="Disordered" evidence="1">
    <location>
        <begin position="181"/>
        <end position="207"/>
    </location>
</feature>
<feature type="compositionally biased region" description="Acidic residues" evidence="1">
    <location>
        <begin position="143"/>
        <end position="153"/>
    </location>
</feature>
<name>A0A317SU01_9PEZI</name>
<comment type="caution">
    <text evidence="3">The sequence shown here is derived from an EMBL/GenBank/DDBJ whole genome shotgun (WGS) entry which is preliminary data.</text>
</comment>
<gene>
    <name evidence="3" type="ORF">C7212DRAFT_342506</name>
</gene>
<evidence type="ECO:0000259" key="2">
    <source>
        <dbReference type="Pfam" id="PF12776"/>
    </source>
</evidence>
<organism evidence="3 4">
    <name type="scientific">Tuber magnatum</name>
    <name type="common">white Piedmont truffle</name>
    <dbReference type="NCBI Taxonomy" id="42249"/>
    <lineage>
        <taxon>Eukaryota</taxon>
        <taxon>Fungi</taxon>
        <taxon>Dikarya</taxon>
        <taxon>Ascomycota</taxon>
        <taxon>Pezizomycotina</taxon>
        <taxon>Pezizomycetes</taxon>
        <taxon>Pezizales</taxon>
        <taxon>Tuberaceae</taxon>
        <taxon>Tuber</taxon>
    </lineage>
</organism>
<evidence type="ECO:0000313" key="4">
    <source>
        <dbReference type="Proteomes" id="UP000246991"/>
    </source>
</evidence>
<dbReference type="Proteomes" id="UP000246991">
    <property type="component" value="Unassembled WGS sequence"/>
</dbReference>
<dbReference type="PANTHER" id="PTHR46929:SF3">
    <property type="entry name" value="MYB_SANT-LIKE DOMAIN-CONTAINING PROTEIN"/>
    <property type="match status" value="1"/>
</dbReference>
<proteinExistence type="predicted"/>
<dbReference type="OrthoDB" id="5430673at2759"/>
<evidence type="ECO:0000313" key="3">
    <source>
        <dbReference type="EMBL" id="PWW77873.1"/>
    </source>
</evidence>
<reference evidence="3 4" key="1">
    <citation type="submission" date="2018-03" db="EMBL/GenBank/DDBJ databases">
        <title>Genomes of Pezizomycetes fungi and the evolution of truffles.</title>
        <authorList>
            <person name="Murat C."/>
            <person name="Payen T."/>
            <person name="Noel B."/>
            <person name="Kuo A."/>
            <person name="Martin F.M."/>
        </authorList>
    </citation>
    <scope>NUCLEOTIDE SEQUENCE [LARGE SCALE GENOMIC DNA]</scope>
    <source>
        <strain evidence="3">091103-1</strain>
    </source>
</reference>
<feature type="domain" description="Myb/SANT-like" evidence="2">
    <location>
        <begin position="13"/>
        <end position="84"/>
    </location>
</feature>
<protein>
    <recommendedName>
        <fullName evidence="2">Myb/SANT-like domain-containing protein</fullName>
    </recommendedName>
</protein>
<dbReference type="PANTHER" id="PTHR46929">
    <property type="entry name" value="EXPRESSED PROTEIN"/>
    <property type="match status" value="1"/>
</dbReference>
<sequence length="308" mass="34512">MSIPVMNEKGQATWNDAKDRVLIDELLHQVHIGRRAMNGFKLEAWQTATTAYNMWFASVVDVDQVKSRMKCMKQLHKIIHHLYDVWDSYLKANPAVKQFGTKALKHYSPLHELFQQTTATGEYTTSTQRSYQKHQHYHLESSSSDDDPDDSEDNGLIIHSQQLSAITLNELSNSERDTPFLSKRAASSSTLPTMRALSPTSSSSSINYSTYQKYNRERKSSSNLTAEIIAQGLSQLSDSVRNPTPTLLSTQMAQNLSATDKSHNFSSFSPPVSNSSVAFQTLYAQVLLLLNDLLSLGDIPISHYFAAS</sequence>
<dbReference type="Pfam" id="PF12776">
    <property type="entry name" value="Myb_DNA-bind_3"/>
    <property type="match status" value="1"/>
</dbReference>
<keyword evidence="4" id="KW-1185">Reference proteome</keyword>
<dbReference type="InterPro" id="IPR024752">
    <property type="entry name" value="Myb/SANT-like_dom"/>
</dbReference>
<dbReference type="STRING" id="42249.A0A317SU01"/>
<dbReference type="EMBL" id="PYWC01000019">
    <property type="protein sequence ID" value="PWW77873.1"/>
    <property type="molecule type" value="Genomic_DNA"/>
</dbReference>
<feature type="compositionally biased region" description="Low complexity" evidence="1">
    <location>
        <begin position="198"/>
        <end position="207"/>
    </location>
</feature>
<evidence type="ECO:0000256" key="1">
    <source>
        <dbReference type="SAM" id="MobiDB-lite"/>
    </source>
</evidence>
<feature type="region of interest" description="Disordered" evidence="1">
    <location>
        <begin position="124"/>
        <end position="155"/>
    </location>
</feature>